<proteinExistence type="predicted"/>
<keyword evidence="2" id="KW-1185">Reference proteome</keyword>
<gene>
    <name evidence="1" type="ORF">T12_7174</name>
</gene>
<sequence>MPSVDVSAVSTIIHFDENELAADVPAAWWCRLRKNDLQRTLWRGSASSGQSVPPLSSTLTPGDVPGTFGAPLPPLSAEVRLICMTVVQALLSRLLRFQVVPHKLVHTVDELTGFPDPQLSAEHGDRRRHPRALVVRQYDKRQHVVPMVRVPIDNDGQHVEERLVEPLRLSIPLRVVWRVSCLPDVEQAGAKVRDVLLHQQLGKGTGFHVREGECGRPLGEAIRQYKDVPMMWRITLVRRSPHLKWTAGLRTLSGSPPALIGSCHSDPAHWEAFSIAFLTRLWATTCRWVWSAPVVPHEVSLKQNLMGKPLCPQNGMLNNHQSPKYDLRDTRFRDLQFVPACGVQLNRGVNADPVPTSMLHRRPVRVSIPGDRMTTTGKVQAVLLTLDVR</sequence>
<reference evidence="1 2" key="1">
    <citation type="submission" date="2015-01" db="EMBL/GenBank/DDBJ databases">
        <title>Evolution of Trichinella species and genotypes.</title>
        <authorList>
            <person name="Korhonen P.K."/>
            <person name="Edoardo P."/>
            <person name="Giuseppe L.R."/>
            <person name="Gasser R.B."/>
        </authorList>
    </citation>
    <scope>NUCLEOTIDE SEQUENCE [LARGE SCALE GENOMIC DNA]</scope>
    <source>
        <strain evidence="1">ISS2496</strain>
    </source>
</reference>
<accession>A0A0V1AE31</accession>
<evidence type="ECO:0000313" key="2">
    <source>
        <dbReference type="Proteomes" id="UP000054783"/>
    </source>
</evidence>
<dbReference type="AlphaFoldDB" id="A0A0V1AE31"/>
<name>A0A0V1AE31_9BILA</name>
<evidence type="ECO:0000313" key="1">
    <source>
        <dbReference type="EMBL" id="KRY23056.1"/>
    </source>
</evidence>
<protein>
    <submittedName>
        <fullName evidence="1">Uncharacterized protein</fullName>
    </submittedName>
</protein>
<organism evidence="1 2">
    <name type="scientific">Trichinella patagoniensis</name>
    <dbReference type="NCBI Taxonomy" id="990121"/>
    <lineage>
        <taxon>Eukaryota</taxon>
        <taxon>Metazoa</taxon>
        <taxon>Ecdysozoa</taxon>
        <taxon>Nematoda</taxon>
        <taxon>Enoplea</taxon>
        <taxon>Dorylaimia</taxon>
        <taxon>Trichinellida</taxon>
        <taxon>Trichinellidae</taxon>
        <taxon>Trichinella</taxon>
    </lineage>
</organism>
<dbReference type="Proteomes" id="UP000054783">
    <property type="component" value="Unassembled WGS sequence"/>
</dbReference>
<dbReference type="OrthoDB" id="5936614at2759"/>
<dbReference type="EMBL" id="JYDQ01000005">
    <property type="protein sequence ID" value="KRY23056.1"/>
    <property type="molecule type" value="Genomic_DNA"/>
</dbReference>
<comment type="caution">
    <text evidence="1">The sequence shown here is derived from an EMBL/GenBank/DDBJ whole genome shotgun (WGS) entry which is preliminary data.</text>
</comment>